<proteinExistence type="predicted"/>
<gene>
    <name evidence="1" type="ORF">Tci_884037</name>
</gene>
<name>A0A699TSI8_TANCI</name>
<feature type="non-terminal residue" evidence="1">
    <location>
        <position position="1"/>
    </location>
</feature>
<organism evidence="1">
    <name type="scientific">Tanacetum cinerariifolium</name>
    <name type="common">Dalmatian daisy</name>
    <name type="synonym">Chrysanthemum cinerariifolium</name>
    <dbReference type="NCBI Taxonomy" id="118510"/>
    <lineage>
        <taxon>Eukaryota</taxon>
        <taxon>Viridiplantae</taxon>
        <taxon>Streptophyta</taxon>
        <taxon>Embryophyta</taxon>
        <taxon>Tracheophyta</taxon>
        <taxon>Spermatophyta</taxon>
        <taxon>Magnoliopsida</taxon>
        <taxon>eudicotyledons</taxon>
        <taxon>Gunneridae</taxon>
        <taxon>Pentapetalae</taxon>
        <taxon>asterids</taxon>
        <taxon>campanulids</taxon>
        <taxon>Asterales</taxon>
        <taxon>Asteraceae</taxon>
        <taxon>Asteroideae</taxon>
        <taxon>Anthemideae</taxon>
        <taxon>Anthemidinae</taxon>
        <taxon>Tanacetum</taxon>
    </lineage>
</organism>
<sequence length="69" mass="8109">IKFEDINQIDEDDMEEMDIKWSMALLSMRADKFWQESVEHQEVRKESYRQGSKAEEKTLKALMAIDGVG</sequence>
<dbReference type="AlphaFoldDB" id="A0A699TSI8"/>
<accession>A0A699TSI8</accession>
<protein>
    <submittedName>
        <fullName evidence="1">Uncharacterized protein</fullName>
    </submittedName>
</protein>
<dbReference type="EMBL" id="BKCJ011263252">
    <property type="protein sequence ID" value="GFD12068.1"/>
    <property type="molecule type" value="Genomic_DNA"/>
</dbReference>
<evidence type="ECO:0000313" key="1">
    <source>
        <dbReference type="EMBL" id="GFD12068.1"/>
    </source>
</evidence>
<comment type="caution">
    <text evidence="1">The sequence shown here is derived from an EMBL/GenBank/DDBJ whole genome shotgun (WGS) entry which is preliminary data.</text>
</comment>
<reference evidence="1" key="1">
    <citation type="journal article" date="2019" name="Sci. Rep.">
        <title>Draft genome of Tanacetum cinerariifolium, the natural source of mosquito coil.</title>
        <authorList>
            <person name="Yamashiro T."/>
            <person name="Shiraishi A."/>
            <person name="Satake H."/>
            <person name="Nakayama K."/>
        </authorList>
    </citation>
    <scope>NUCLEOTIDE SEQUENCE</scope>
</reference>